<feature type="signal peptide" evidence="2">
    <location>
        <begin position="1"/>
        <end position="25"/>
    </location>
</feature>
<protein>
    <submittedName>
        <fullName evidence="3">Uncharacterized protein</fullName>
    </submittedName>
</protein>
<dbReference type="EMBL" id="CP056068">
    <property type="protein sequence ID" value="UKJ90745.2"/>
    <property type="molecule type" value="Genomic_DNA"/>
</dbReference>
<keyword evidence="2" id="KW-0732">Signal</keyword>
<evidence type="ECO:0000256" key="2">
    <source>
        <dbReference type="SAM" id="SignalP"/>
    </source>
</evidence>
<name>A0A976M8Z8_THEOR</name>
<accession>A0A976M8Z8</accession>
<dbReference type="Proteomes" id="UP000244803">
    <property type="component" value="Chromosome 2"/>
</dbReference>
<evidence type="ECO:0000313" key="3">
    <source>
        <dbReference type="EMBL" id="UKJ90745.2"/>
    </source>
</evidence>
<dbReference type="AlphaFoldDB" id="A0A976M8Z8"/>
<organism evidence="3 4">
    <name type="scientific">Theileria orientalis</name>
    <dbReference type="NCBI Taxonomy" id="68886"/>
    <lineage>
        <taxon>Eukaryota</taxon>
        <taxon>Sar</taxon>
        <taxon>Alveolata</taxon>
        <taxon>Apicomplexa</taxon>
        <taxon>Aconoidasida</taxon>
        <taxon>Piroplasmida</taxon>
        <taxon>Theileriidae</taxon>
        <taxon>Theileria</taxon>
    </lineage>
</organism>
<gene>
    <name evidence="3" type="ORF">MACJ_001679</name>
</gene>
<evidence type="ECO:0000256" key="1">
    <source>
        <dbReference type="SAM" id="MobiDB-lite"/>
    </source>
</evidence>
<feature type="chain" id="PRO_5036965870" evidence="2">
    <location>
        <begin position="26"/>
        <end position="526"/>
    </location>
</feature>
<feature type="compositionally biased region" description="Pro residues" evidence="1">
    <location>
        <begin position="159"/>
        <end position="171"/>
    </location>
</feature>
<dbReference type="InterPro" id="IPR007480">
    <property type="entry name" value="DUF529"/>
</dbReference>
<feature type="region of interest" description="Disordered" evidence="1">
    <location>
        <begin position="130"/>
        <end position="213"/>
    </location>
</feature>
<proteinExistence type="predicted"/>
<evidence type="ECO:0000313" key="4">
    <source>
        <dbReference type="Proteomes" id="UP000244803"/>
    </source>
</evidence>
<sequence>MNLCISVIFTLIYLLLQKEDNFVKGIENTAKNRITTQNNREITHKLITIDINNRKSNEEYKYEYKFYKLSHTFIANEGRLIEKVTWGNLVLWDFKDHGNGYACEVYVGKDDKGENVFRVYFPTEPPRIRFPLPPESESNFEIVERSDAESTTDELQPERVPPGPKPEPPVYNPVSKPVFEPEPASRVIPQPESATLVEPEPVTRRRPRPGDKLESDLISEIGLESKTATGIEIQHIRSRHKLNSARTTHKLTPAIPKSKHEQRSRPELITLDIGNRRSTHEVDYEYDEKHRTHIFTPNKGYLIHDVMRKGKLMWECENGVYPEKVLIIVDQNGDPALRLQFPKEVTRERLPAIPEPEPERKLEPIIEHVGSPRHKRRHIVLESESEAQYNDFKYVDLDIDSTRSTRSYGISYFDAQVFGKLVFKAKRPFKFKHVRQATCIIWRAKDLADHAYKVIYDKETKTLLVFSFNGIVRKLKYNNKRCSSCNHNWQCTWTNVLCGVFSCMFNSKDKWIESGSITDTTVSMDY</sequence>
<dbReference type="Pfam" id="PF04385">
    <property type="entry name" value="FAINT"/>
    <property type="match status" value="1"/>
</dbReference>
<reference evidence="3" key="1">
    <citation type="submission" date="2022-07" db="EMBL/GenBank/DDBJ databases">
        <title>Evaluation of T. orientalis genome assembly methods using nanopore sequencing and analysis of variation between genomes.</title>
        <authorList>
            <person name="Yam J."/>
            <person name="Micallef M.L."/>
            <person name="Liu M."/>
            <person name="Djordjevic S.P."/>
            <person name="Bogema D.R."/>
            <person name="Jenkins C."/>
        </authorList>
    </citation>
    <scope>NUCLEOTIDE SEQUENCE</scope>
    <source>
        <strain evidence="3">Fish Creek</strain>
    </source>
</reference>